<proteinExistence type="inferred from homology"/>
<accession>A0A7W7Z2R2</accession>
<keyword evidence="4" id="KW-0479">Metal-binding</keyword>
<name>A0A7W7Z2R2_9BRAD</name>
<feature type="domain" description="Radical SAM core" evidence="8">
    <location>
        <begin position="5"/>
        <end position="235"/>
    </location>
</feature>
<dbReference type="InterPro" id="IPR023867">
    <property type="entry name" value="Sulphatase_maturase_rSAM"/>
</dbReference>
<keyword evidence="2" id="KW-0004">4Fe-4S</keyword>
<reference evidence="9 10" key="1">
    <citation type="submission" date="2020-08" db="EMBL/GenBank/DDBJ databases">
        <title>Genomic Encyclopedia of Type Strains, Phase IV (KMG-IV): sequencing the most valuable type-strain genomes for metagenomic binning, comparative biology and taxonomic classification.</title>
        <authorList>
            <person name="Goeker M."/>
        </authorList>
    </citation>
    <scope>NUCLEOTIDE SEQUENCE [LARGE SCALE GENOMIC DNA]</scope>
    <source>
        <strain evidence="9 10">DSM 12706</strain>
    </source>
</reference>
<dbReference type="CDD" id="cd01335">
    <property type="entry name" value="Radical_SAM"/>
    <property type="match status" value="1"/>
</dbReference>
<dbReference type="Proteomes" id="UP000542353">
    <property type="component" value="Unassembled WGS sequence"/>
</dbReference>
<dbReference type="GO" id="GO:0051539">
    <property type="term" value="F:4 iron, 4 sulfur cluster binding"/>
    <property type="evidence" value="ECO:0007669"/>
    <property type="project" value="UniProtKB-KW"/>
</dbReference>
<dbReference type="InterPro" id="IPR023885">
    <property type="entry name" value="4Fe4S-binding_SPASM_dom"/>
</dbReference>
<sequence>MSRGADPARRAGVQLMAKPTGASCNLACEYCFFRSKTELYPGSSFRMSDDVLEAYTRQYLAQAGPKAVFLWQGGEPTLAGLGFYRRALALQRRFRRPHQVVHNSLQTNGVLLDDAWCAFLRDEEFLVGISLDGPANCHDRYRRDKAGHGTFSKVMRGIALLARHRVEFNVLATVNAANQERPLEVYRFLRDEAGARFLQFIPVVERTAFGDVSSRSVAPIAWGHFLIAIFDEWLRRDVGRVSVQIFEAALAAQIGAPSPVCTFAATCGHALVLEHGGDVFMCDHFVDAQHRLGNLLVTPLADLAASADLAGFGLDKRDALPPKCRACDVRAACQGECPKNRFVTAPEGGAPLNYLCEGYGAFFRHVEAPMRRLATLLQPPPAGAKVGVNAPCPCGSGLKFKRCHGARSENFSGAGWGLAIGR</sequence>
<comment type="cofactor">
    <cofactor evidence="1">
        <name>[4Fe-4S] cluster</name>
        <dbReference type="ChEBI" id="CHEBI:49883"/>
    </cofactor>
</comment>
<dbReference type="Pfam" id="PF13186">
    <property type="entry name" value="SPASM"/>
    <property type="match status" value="1"/>
</dbReference>
<evidence type="ECO:0000259" key="8">
    <source>
        <dbReference type="PROSITE" id="PS51918"/>
    </source>
</evidence>
<gene>
    <name evidence="9" type="ORF">HNR60_001650</name>
</gene>
<keyword evidence="5" id="KW-0408">Iron</keyword>
<keyword evidence="10" id="KW-1185">Reference proteome</keyword>
<dbReference type="RefSeq" id="WP_184256240.1">
    <property type="nucleotide sequence ID" value="NZ_JACHIH010000007.1"/>
</dbReference>
<dbReference type="SFLD" id="SFLDS00029">
    <property type="entry name" value="Radical_SAM"/>
    <property type="match status" value="1"/>
</dbReference>
<dbReference type="InterPro" id="IPR007197">
    <property type="entry name" value="rSAM"/>
</dbReference>
<dbReference type="AlphaFoldDB" id="A0A7W7Z2R2"/>
<evidence type="ECO:0000313" key="10">
    <source>
        <dbReference type="Proteomes" id="UP000542353"/>
    </source>
</evidence>
<dbReference type="InterPro" id="IPR047207">
    <property type="entry name" value="SPASM_anSME"/>
</dbReference>
<dbReference type="Gene3D" id="3.20.20.70">
    <property type="entry name" value="Aldolase class I"/>
    <property type="match status" value="1"/>
</dbReference>
<comment type="similarity">
    <text evidence="7">Belongs to the radical SAM superfamily. Anaerobic sulfatase-maturating enzyme family.</text>
</comment>
<dbReference type="PANTHER" id="PTHR43273">
    <property type="entry name" value="ANAEROBIC SULFATASE-MATURATING ENZYME HOMOLOG ASLB-RELATED"/>
    <property type="match status" value="1"/>
</dbReference>
<dbReference type="Pfam" id="PF02810">
    <property type="entry name" value="SEC-C"/>
    <property type="match status" value="1"/>
</dbReference>
<dbReference type="NCBIfam" id="TIGR04085">
    <property type="entry name" value="rSAM_more_4Fe4S"/>
    <property type="match status" value="1"/>
</dbReference>
<dbReference type="InterPro" id="IPR004027">
    <property type="entry name" value="SEC_C_motif"/>
</dbReference>
<evidence type="ECO:0000256" key="2">
    <source>
        <dbReference type="ARBA" id="ARBA00022485"/>
    </source>
</evidence>
<dbReference type="PROSITE" id="PS51918">
    <property type="entry name" value="RADICAL_SAM"/>
    <property type="match status" value="1"/>
</dbReference>
<dbReference type="EMBL" id="JACHIH010000007">
    <property type="protein sequence ID" value="MBB5046901.1"/>
    <property type="molecule type" value="Genomic_DNA"/>
</dbReference>
<dbReference type="GO" id="GO:0046872">
    <property type="term" value="F:metal ion binding"/>
    <property type="evidence" value="ECO:0007669"/>
    <property type="project" value="UniProtKB-KW"/>
</dbReference>
<dbReference type="SUPFAM" id="SSF102114">
    <property type="entry name" value="Radical SAM enzymes"/>
    <property type="match status" value="1"/>
</dbReference>
<dbReference type="CDD" id="cd21120">
    <property type="entry name" value="SPASM_anSME"/>
    <property type="match status" value="1"/>
</dbReference>
<evidence type="ECO:0000256" key="3">
    <source>
        <dbReference type="ARBA" id="ARBA00022691"/>
    </source>
</evidence>
<dbReference type="SFLD" id="SFLDF00285">
    <property type="entry name" value="anaerobic_Ser-type_sulfatase-m"/>
    <property type="match status" value="1"/>
</dbReference>
<keyword evidence="6" id="KW-0411">Iron-sulfur</keyword>
<keyword evidence="3" id="KW-0949">S-adenosyl-L-methionine</keyword>
<evidence type="ECO:0000256" key="7">
    <source>
        <dbReference type="ARBA" id="ARBA00023601"/>
    </source>
</evidence>
<evidence type="ECO:0000256" key="5">
    <source>
        <dbReference type="ARBA" id="ARBA00023004"/>
    </source>
</evidence>
<dbReference type="PANTHER" id="PTHR43273:SF3">
    <property type="entry name" value="ANAEROBIC SULFATASE-MATURATING ENZYME HOMOLOG ASLB-RELATED"/>
    <property type="match status" value="1"/>
</dbReference>
<comment type="caution">
    <text evidence="9">The sequence shown here is derived from an EMBL/GenBank/DDBJ whole genome shotgun (WGS) entry which is preliminary data.</text>
</comment>
<protein>
    <recommendedName>
        <fullName evidence="8">Radical SAM core domain-containing protein</fullName>
    </recommendedName>
</protein>
<dbReference type="GO" id="GO:0016491">
    <property type="term" value="F:oxidoreductase activity"/>
    <property type="evidence" value="ECO:0007669"/>
    <property type="project" value="InterPro"/>
</dbReference>
<evidence type="ECO:0000256" key="1">
    <source>
        <dbReference type="ARBA" id="ARBA00001966"/>
    </source>
</evidence>
<dbReference type="SFLD" id="SFLDG01386">
    <property type="entry name" value="main_SPASM_domain-containing"/>
    <property type="match status" value="1"/>
</dbReference>
<evidence type="ECO:0000256" key="6">
    <source>
        <dbReference type="ARBA" id="ARBA00023014"/>
    </source>
</evidence>
<dbReference type="SUPFAM" id="SSF103642">
    <property type="entry name" value="Sec-C motif"/>
    <property type="match status" value="1"/>
</dbReference>
<dbReference type="InterPro" id="IPR013785">
    <property type="entry name" value="Aldolase_TIM"/>
</dbReference>
<dbReference type="InterPro" id="IPR058240">
    <property type="entry name" value="rSAM_sf"/>
</dbReference>
<dbReference type="NCBIfam" id="TIGR03942">
    <property type="entry name" value="sulfatase_rSAM"/>
    <property type="match status" value="1"/>
</dbReference>
<organism evidence="9 10">
    <name type="scientific">Rhodopseudomonas rhenobacensis</name>
    <dbReference type="NCBI Taxonomy" id="87461"/>
    <lineage>
        <taxon>Bacteria</taxon>
        <taxon>Pseudomonadati</taxon>
        <taxon>Pseudomonadota</taxon>
        <taxon>Alphaproteobacteria</taxon>
        <taxon>Hyphomicrobiales</taxon>
        <taxon>Nitrobacteraceae</taxon>
        <taxon>Rhodopseudomonas</taxon>
    </lineage>
</organism>
<dbReference type="Pfam" id="PF04055">
    <property type="entry name" value="Radical_SAM"/>
    <property type="match status" value="1"/>
</dbReference>
<evidence type="ECO:0000256" key="4">
    <source>
        <dbReference type="ARBA" id="ARBA00022723"/>
    </source>
</evidence>
<evidence type="ECO:0000313" key="9">
    <source>
        <dbReference type="EMBL" id="MBB5046901.1"/>
    </source>
</evidence>
<dbReference type="SFLD" id="SFLDG01072">
    <property type="entry name" value="dehydrogenase_like"/>
    <property type="match status" value="1"/>
</dbReference>
<dbReference type="InterPro" id="IPR034491">
    <property type="entry name" value="Anaerob_Ser_sulfatase-maturase"/>
</dbReference>
<dbReference type="SFLD" id="SFLDG01067">
    <property type="entry name" value="SPASM/twitch_domain_containing"/>
    <property type="match status" value="1"/>
</dbReference>